<dbReference type="PANTHER" id="PTHR42954">
    <property type="entry name" value="FE(2+) TRANSPORT PROTEIN A"/>
    <property type="match status" value="1"/>
</dbReference>
<reference evidence="3" key="1">
    <citation type="submission" date="2018-05" db="EMBL/GenBank/DDBJ databases">
        <authorList>
            <person name="Lanie J.A."/>
            <person name="Ng W.-L."/>
            <person name="Kazmierczak K.M."/>
            <person name="Andrzejewski T.M."/>
            <person name="Davidsen T.M."/>
            <person name="Wayne K.J."/>
            <person name="Tettelin H."/>
            <person name="Glass J.I."/>
            <person name="Rusch D."/>
            <person name="Podicherti R."/>
            <person name="Tsui H.-C.T."/>
            <person name="Winkler M.E."/>
        </authorList>
    </citation>
    <scope>NUCLEOTIDE SEQUENCE</scope>
</reference>
<dbReference type="SMART" id="SM00899">
    <property type="entry name" value="FeoA"/>
    <property type="match status" value="1"/>
</dbReference>
<dbReference type="AlphaFoldDB" id="A0A381X434"/>
<gene>
    <name evidence="3" type="ORF">METZ01_LOCUS112202</name>
</gene>
<dbReference type="Gene3D" id="2.30.30.90">
    <property type="match status" value="1"/>
</dbReference>
<dbReference type="InterPro" id="IPR008988">
    <property type="entry name" value="Transcriptional_repressor_C"/>
</dbReference>
<sequence length="76" mass="8073">VSDAKHLGQLDVGESAVLGEMQLPESAAMRLQELGLLPGASIRLVRRAPLGCPMEFEVAGSRLAIRVSDASNIFVQ</sequence>
<evidence type="ECO:0000313" key="3">
    <source>
        <dbReference type="EMBL" id="SVA59348.1"/>
    </source>
</evidence>
<dbReference type="Pfam" id="PF04023">
    <property type="entry name" value="FeoA"/>
    <property type="match status" value="1"/>
</dbReference>
<dbReference type="PANTHER" id="PTHR42954:SF2">
    <property type="entry name" value="FE(2+) TRANSPORT PROTEIN A"/>
    <property type="match status" value="1"/>
</dbReference>
<evidence type="ECO:0000259" key="2">
    <source>
        <dbReference type="SMART" id="SM00899"/>
    </source>
</evidence>
<dbReference type="InterPro" id="IPR007167">
    <property type="entry name" value="Fe-transptr_FeoA-like"/>
</dbReference>
<dbReference type="GO" id="GO:0046914">
    <property type="term" value="F:transition metal ion binding"/>
    <property type="evidence" value="ECO:0007669"/>
    <property type="project" value="InterPro"/>
</dbReference>
<evidence type="ECO:0000256" key="1">
    <source>
        <dbReference type="ARBA" id="ARBA00023004"/>
    </source>
</evidence>
<dbReference type="InterPro" id="IPR052713">
    <property type="entry name" value="FeoA"/>
</dbReference>
<feature type="domain" description="Ferrous iron transporter FeoA-like" evidence="2">
    <location>
        <begin position="5"/>
        <end position="76"/>
    </location>
</feature>
<feature type="non-terminal residue" evidence="3">
    <location>
        <position position="1"/>
    </location>
</feature>
<dbReference type="SUPFAM" id="SSF50037">
    <property type="entry name" value="C-terminal domain of transcriptional repressors"/>
    <property type="match status" value="1"/>
</dbReference>
<proteinExistence type="predicted"/>
<dbReference type="InterPro" id="IPR038157">
    <property type="entry name" value="FeoA_core_dom"/>
</dbReference>
<accession>A0A381X434</accession>
<organism evidence="3">
    <name type="scientific">marine metagenome</name>
    <dbReference type="NCBI Taxonomy" id="408172"/>
    <lineage>
        <taxon>unclassified sequences</taxon>
        <taxon>metagenomes</taxon>
        <taxon>ecological metagenomes</taxon>
    </lineage>
</organism>
<dbReference type="EMBL" id="UINC01013795">
    <property type="protein sequence ID" value="SVA59348.1"/>
    <property type="molecule type" value="Genomic_DNA"/>
</dbReference>
<protein>
    <recommendedName>
        <fullName evidence="2">Ferrous iron transporter FeoA-like domain-containing protein</fullName>
    </recommendedName>
</protein>
<name>A0A381X434_9ZZZZ</name>
<keyword evidence="1" id="KW-0408">Iron</keyword>